<dbReference type="EnsemblPlants" id="AVESA.00010b.r2.5CG0876120.1">
    <property type="protein sequence ID" value="AVESA.00010b.r2.5CG0876120.1.CDS.1"/>
    <property type="gene ID" value="AVESA.00010b.r2.5CG0876120"/>
</dbReference>
<reference evidence="1" key="2">
    <citation type="submission" date="2025-09" db="UniProtKB">
        <authorList>
            <consortium name="EnsemblPlants"/>
        </authorList>
    </citation>
    <scope>IDENTIFICATION</scope>
</reference>
<organism evidence="1 2">
    <name type="scientific">Avena sativa</name>
    <name type="common">Oat</name>
    <dbReference type="NCBI Taxonomy" id="4498"/>
    <lineage>
        <taxon>Eukaryota</taxon>
        <taxon>Viridiplantae</taxon>
        <taxon>Streptophyta</taxon>
        <taxon>Embryophyta</taxon>
        <taxon>Tracheophyta</taxon>
        <taxon>Spermatophyta</taxon>
        <taxon>Magnoliopsida</taxon>
        <taxon>Liliopsida</taxon>
        <taxon>Poales</taxon>
        <taxon>Poaceae</taxon>
        <taxon>BOP clade</taxon>
        <taxon>Pooideae</taxon>
        <taxon>Poodae</taxon>
        <taxon>Poeae</taxon>
        <taxon>Poeae Chloroplast Group 1 (Aveneae type)</taxon>
        <taxon>Aveninae</taxon>
        <taxon>Avena</taxon>
    </lineage>
</organism>
<protein>
    <submittedName>
        <fullName evidence="1">Uncharacterized protein</fullName>
    </submittedName>
</protein>
<dbReference type="Proteomes" id="UP001732700">
    <property type="component" value="Chromosome 5C"/>
</dbReference>
<evidence type="ECO:0000313" key="2">
    <source>
        <dbReference type="Proteomes" id="UP001732700"/>
    </source>
</evidence>
<evidence type="ECO:0000313" key="1">
    <source>
        <dbReference type="EnsemblPlants" id="AVESA.00010b.r2.5CG0876120.1.CDS.1"/>
    </source>
</evidence>
<proteinExistence type="predicted"/>
<name>A0ACD5XZ25_AVESA</name>
<sequence>MDFRLLQVLILYLWGDYESIIFDLTRISELFRLRYLHVTCNTALEVPQTQMRGLQYLETLKIDARVSAVPSDIVHLPGLLHLSLPAETNLPHGIARMTSLRTLGYFDLSVNSTECVHSIGELTNMQDLRLTCSIVPSCHLKSKMDIMCSVISKLSDLRSLTLEPSNILDFGSSSMSISCEGLSCMSSPPAFLRRFEWLPQVCTFTSVPKWIEHLGKICILKIGVTELVRNDVDVLRGLPALTVLSLYVRTNPAEKIIFNKTGFSVLKSFNFRCSIPWLEFQVDAMPNLRNLKLGFDAHGADQHGTIPVGIEHLSGLKEISAKIGGAGADDPDRMAVESALSYAFKFHPARPTFNIQCVDRMFTGEDDNNRRVREEVHMTLQKQCEIMEEHSVEQHEVLQKDSKAPASGAQAARQYRGVRRRKWGKWVAEIREPHKRTRIWLGSYSTAVAAARAYDTAVFYLRGRSARLNFPDQVLDGDLMEGGGGGLTAAAIRKKAIEVGTRVDEFHSGVCVPPVVPCLPSSSHHRGRANKPDHNQGPTLDIDDDE</sequence>
<reference evidence="1" key="1">
    <citation type="submission" date="2021-05" db="EMBL/GenBank/DDBJ databases">
        <authorList>
            <person name="Scholz U."/>
            <person name="Mascher M."/>
            <person name="Fiebig A."/>
        </authorList>
    </citation>
    <scope>NUCLEOTIDE SEQUENCE [LARGE SCALE GENOMIC DNA]</scope>
</reference>
<keyword evidence="2" id="KW-1185">Reference proteome</keyword>
<accession>A0ACD5XZ25</accession>